<protein>
    <submittedName>
        <fullName evidence="8">MFS transporter</fullName>
    </submittedName>
</protein>
<evidence type="ECO:0000256" key="1">
    <source>
        <dbReference type="ARBA" id="ARBA00004651"/>
    </source>
</evidence>
<feature type="transmembrane region" description="Helical" evidence="6">
    <location>
        <begin position="376"/>
        <end position="395"/>
    </location>
</feature>
<reference evidence="9" key="1">
    <citation type="journal article" date="2019" name="Int. J. Syst. Evol. Microbiol.">
        <title>The Global Catalogue of Microorganisms (GCM) 10K type strain sequencing project: providing services to taxonomists for standard genome sequencing and annotation.</title>
        <authorList>
            <consortium name="The Broad Institute Genomics Platform"/>
            <consortium name="The Broad Institute Genome Sequencing Center for Infectious Disease"/>
            <person name="Wu L."/>
            <person name="Ma J."/>
        </authorList>
    </citation>
    <scope>NUCLEOTIDE SEQUENCE [LARGE SCALE GENOMIC DNA]</scope>
    <source>
        <strain evidence="9">CGMCC 1.5362</strain>
    </source>
</reference>
<evidence type="ECO:0000256" key="3">
    <source>
        <dbReference type="ARBA" id="ARBA00022989"/>
    </source>
</evidence>
<proteinExistence type="predicted"/>
<evidence type="ECO:0000256" key="6">
    <source>
        <dbReference type="SAM" id="Phobius"/>
    </source>
</evidence>
<gene>
    <name evidence="8" type="ORF">GCM10011509_04280</name>
</gene>
<dbReference type="Gene3D" id="1.20.1250.20">
    <property type="entry name" value="MFS general substrate transporter like domains"/>
    <property type="match status" value="2"/>
</dbReference>
<feature type="transmembrane region" description="Helical" evidence="6">
    <location>
        <begin position="106"/>
        <end position="129"/>
    </location>
</feature>
<dbReference type="EMBL" id="BMLB01000001">
    <property type="protein sequence ID" value="GGK59065.1"/>
    <property type="molecule type" value="Genomic_DNA"/>
</dbReference>
<dbReference type="RefSeq" id="WP_202804542.1">
    <property type="nucleotide sequence ID" value="NZ_BMLB01000001.1"/>
</dbReference>
<evidence type="ECO:0000256" key="4">
    <source>
        <dbReference type="ARBA" id="ARBA00023136"/>
    </source>
</evidence>
<accession>A0ABQ2F788</accession>
<keyword evidence="3 6" id="KW-1133">Transmembrane helix</keyword>
<evidence type="ECO:0000313" key="8">
    <source>
        <dbReference type="EMBL" id="GGK59065.1"/>
    </source>
</evidence>
<keyword evidence="9" id="KW-1185">Reference proteome</keyword>
<dbReference type="PANTHER" id="PTHR23542:SF1">
    <property type="entry name" value="MAJOR FACILITATOR SUPERFAMILY (MFS) PROFILE DOMAIN-CONTAINING PROTEIN"/>
    <property type="match status" value="1"/>
</dbReference>
<feature type="transmembrane region" description="Helical" evidence="6">
    <location>
        <begin position="258"/>
        <end position="278"/>
    </location>
</feature>
<organism evidence="8 9">
    <name type="scientific">Ornithinimicrobium pekingense</name>
    <dbReference type="NCBI Taxonomy" id="384677"/>
    <lineage>
        <taxon>Bacteria</taxon>
        <taxon>Bacillati</taxon>
        <taxon>Actinomycetota</taxon>
        <taxon>Actinomycetes</taxon>
        <taxon>Micrococcales</taxon>
        <taxon>Ornithinimicrobiaceae</taxon>
        <taxon>Ornithinimicrobium</taxon>
    </lineage>
</organism>
<dbReference type="InterPro" id="IPR020846">
    <property type="entry name" value="MFS_dom"/>
</dbReference>
<dbReference type="PANTHER" id="PTHR23542">
    <property type="match status" value="1"/>
</dbReference>
<dbReference type="InterPro" id="IPR036259">
    <property type="entry name" value="MFS_trans_sf"/>
</dbReference>
<dbReference type="Pfam" id="PF07690">
    <property type="entry name" value="MFS_1"/>
    <property type="match status" value="1"/>
</dbReference>
<feature type="transmembrane region" description="Helical" evidence="6">
    <location>
        <begin position="345"/>
        <end position="364"/>
    </location>
</feature>
<dbReference type="Proteomes" id="UP000662111">
    <property type="component" value="Unassembled WGS sequence"/>
</dbReference>
<comment type="caution">
    <text evidence="8">The sequence shown here is derived from an EMBL/GenBank/DDBJ whole genome shotgun (WGS) entry which is preliminary data.</text>
</comment>
<dbReference type="InterPro" id="IPR011701">
    <property type="entry name" value="MFS"/>
</dbReference>
<keyword evidence="2 6" id="KW-0812">Transmembrane</keyword>
<comment type="subcellular location">
    <subcellularLocation>
        <location evidence="1">Cell membrane</location>
        <topology evidence="1">Multi-pass membrane protein</topology>
    </subcellularLocation>
</comment>
<feature type="domain" description="Major facilitator superfamily (MFS) profile" evidence="7">
    <location>
        <begin position="298"/>
        <end position="432"/>
    </location>
</feature>
<dbReference type="PROSITE" id="PS50850">
    <property type="entry name" value="MFS"/>
    <property type="match status" value="1"/>
</dbReference>
<feature type="transmembrane region" description="Helical" evidence="6">
    <location>
        <begin position="49"/>
        <end position="68"/>
    </location>
</feature>
<evidence type="ECO:0000256" key="5">
    <source>
        <dbReference type="SAM" id="MobiDB-lite"/>
    </source>
</evidence>
<dbReference type="SUPFAM" id="SSF103473">
    <property type="entry name" value="MFS general substrate transporter"/>
    <property type="match status" value="1"/>
</dbReference>
<evidence type="ECO:0000313" key="9">
    <source>
        <dbReference type="Proteomes" id="UP000662111"/>
    </source>
</evidence>
<feature type="region of interest" description="Disordered" evidence="5">
    <location>
        <begin position="411"/>
        <end position="432"/>
    </location>
</feature>
<feature type="transmembrane region" description="Helical" evidence="6">
    <location>
        <begin position="179"/>
        <end position="198"/>
    </location>
</feature>
<evidence type="ECO:0000259" key="7">
    <source>
        <dbReference type="PROSITE" id="PS50850"/>
    </source>
</evidence>
<keyword evidence="4 6" id="KW-0472">Membrane</keyword>
<feature type="transmembrane region" description="Helical" evidence="6">
    <location>
        <begin position="80"/>
        <end position="100"/>
    </location>
</feature>
<evidence type="ECO:0000256" key="2">
    <source>
        <dbReference type="ARBA" id="ARBA00022692"/>
    </source>
</evidence>
<name>A0ABQ2F788_9MICO</name>
<sequence>MSPVQSYQRLFALTGPLYVLIAFVGRIPLAMSQIASLLAVTAATGSYTAGGVTAGALAIANAVGAPVAGSLTDRLGQRPVLLVQSVVGTVGLGVLAWMTMTHEAGAAWWPLPVVAALGGAFVPQVGTMARVRWRPISRRGSDDPRVMDAAFSYEGAADEASFVLGPAVVGVIAAVVDPVASLVVAAVLLGAFGTWFAVHPTSALVGPAPTSSTAVARLLTPALVILAATQLSIGMVFGSVQTGTSVLATEAGMPGMTGLLHALLGVGSVLAGLAVVAVPETFPHARRLRVFTTALVVLSLPLLLVGSLAGLTLALLGLGFAIAPSMITTFALAERITSVRRLGAAMTLLAAATGAGYAVGAALAGRFADLAGHRPAFAVTVGATLLAAGLAWGGARRLRASVQARTATDGGEALASGSAGHSPEPVDALARS</sequence>
<feature type="transmembrane region" description="Helical" evidence="6">
    <location>
        <begin position="218"/>
        <end position="238"/>
    </location>
</feature>